<organism evidence="2 3">
    <name type="scientific">Lasallia pustulata</name>
    <dbReference type="NCBI Taxonomy" id="136370"/>
    <lineage>
        <taxon>Eukaryota</taxon>
        <taxon>Fungi</taxon>
        <taxon>Dikarya</taxon>
        <taxon>Ascomycota</taxon>
        <taxon>Pezizomycotina</taxon>
        <taxon>Lecanoromycetes</taxon>
        <taxon>OSLEUM clade</taxon>
        <taxon>Umbilicariomycetidae</taxon>
        <taxon>Umbilicariales</taxon>
        <taxon>Umbilicariaceae</taxon>
        <taxon>Lasallia</taxon>
    </lineage>
</organism>
<dbReference type="InterPro" id="IPR000210">
    <property type="entry name" value="BTB/POZ_dom"/>
</dbReference>
<proteinExistence type="predicted"/>
<dbReference type="EMBL" id="FWEW01001571">
    <property type="protein sequence ID" value="SLM37339.1"/>
    <property type="molecule type" value="Genomic_DNA"/>
</dbReference>
<accession>A0A1W5D370</accession>
<evidence type="ECO:0000313" key="3">
    <source>
        <dbReference type="Proteomes" id="UP000192927"/>
    </source>
</evidence>
<name>A0A1W5D370_9LECA</name>
<protein>
    <submittedName>
        <fullName evidence="2">BTB/POZ-like</fullName>
    </submittedName>
</protein>
<dbReference type="CDD" id="cd18186">
    <property type="entry name" value="BTB_POZ_ZBTB_KLHL-like"/>
    <property type="match status" value="1"/>
</dbReference>
<dbReference type="SUPFAM" id="SSF54695">
    <property type="entry name" value="POZ domain"/>
    <property type="match status" value="1"/>
</dbReference>
<keyword evidence="3" id="KW-1185">Reference proteome</keyword>
<evidence type="ECO:0000313" key="2">
    <source>
        <dbReference type="EMBL" id="SLM37339.1"/>
    </source>
</evidence>
<evidence type="ECO:0000259" key="1">
    <source>
        <dbReference type="PROSITE" id="PS50097"/>
    </source>
</evidence>
<dbReference type="InterPro" id="IPR011333">
    <property type="entry name" value="SKP1/BTB/POZ_sf"/>
</dbReference>
<feature type="domain" description="BTB" evidence="1">
    <location>
        <begin position="22"/>
        <end position="89"/>
    </location>
</feature>
<reference evidence="3" key="1">
    <citation type="submission" date="2017-03" db="EMBL/GenBank/DDBJ databases">
        <authorList>
            <person name="Sharma R."/>
            <person name="Thines M."/>
        </authorList>
    </citation>
    <scope>NUCLEOTIDE SEQUENCE [LARGE SCALE GENOMIC DNA]</scope>
</reference>
<dbReference type="PANTHER" id="PTHR47843">
    <property type="entry name" value="BTB DOMAIN-CONTAINING PROTEIN-RELATED"/>
    <property type="match status" value="1"/>
</dbReference>
<dbReference type="AlphaFoldDB" id="A0A1W5D370"/>
<sequence>MSDISQRLSIVPDISQGIYASTPFKFIVGGDPYYIHADLASSHSKPFDRMINGRMAEAQNGFAVLEDVDKGTFERFMEWAYKGYYTAANYDLEASVPPRPVLSIKEEGNATEGIAEATEWGDMPPALEEILVPVPEPPEYLGWGTSKKDKKIKKAKTGQELKEPFLCREYTVRRDVISIPPTRANRRENEDYTEVFLSHARLYVFAEKYDIQPLKTLALEELHSTLAIYTLYRGRTRDIIALLRYIYANTGVSTRGGDTLRTLLRDYVGCEMSILMKDGEFKDLMIEDGGPLLEDFMEMVAKRID</sequence>
<dbReference type="Proteomes" id="UP000192927">
    <property type="component" value="Unassembled WGS sequence"/>
</dbReference>
<dbReference type="PROSITE" id="PS50097">
    <property type="entry name" value="BTB"/>
    <property type="match status" value="1"/>
</dbReference>
<dbReference type="Gene3D" id="3.30.710.10">
    <property type="entry name" value="Potassium Channel Kv1.1, Chain A"/>
    <property type="match status" value="1"/>
</dbReference>